<evidence type="ECO:0000313" key="2">
    <source>
        <dbReference type="Proteomes" id="UP000002197"/>
    </source>
</evidence>
<dbReference type="KEGG" id="bfr:BF1438"/>
<accession>Q64WD7</accession>
<reference evidence="1 2" key="1">
    <citation type="journal article" date="2004" name="Proc. Natl. Acad. Sci. U.S.A.">
        <title>Genomic analysis of Bacteroides fragilis reveals extensive DNA inversions regulating cell surface adaptation.</title>
        <authorList>
            <person name="Kuwahara T."/>
            <person name="Yamashita A."/>
            <person name="Hirakawa H."/>
            <person name="Nakayama H."/>
            <person name="Toh H."/>
            <person name="Okada N."/>
            <person name="Kuhara S."/>
            <person name="Hattori M."/>
            <person name="Hayashi T."/>
            <person name="Ohnishi Y."/>
        </authorList>
    </citation>
    <scope>NUCLEOTIDE SEQUENCE [LARGE SCALE GENOMIC DNA]</scope>
    <source>
        <strain evidence="1 2">YCH46</strain>
    </source>
</reference>
<gene>
    <name evidence="1" type="ordered locus">BF1438</name>
</gene>
<sequence>MVLFCSKAVILIYDTKCNHGFLRVNSINYVIIKSRICIIKDSVVNISCNIYLRIQFITLMAKSKTIMKNEINNRYCLRLTEMKKICLPIVGTICFPEEFDQIFTVDGRFLITRNLETDWCFEMSGESMFYALCELERLNNVSLFDYKLKIIDAIDRRIAWGNGKLLHRSFIGGYDTQFRSVNSALRTLLYARDRGFDTDENIKTLVNEQFKYFFEWKEGIWFCHDSSEFSGRTPLSHIRSRVAGKSWRNTLTLNTHIDSLNTLLLLKFYRKEHLVNFDLDYLIDRGLISINQLLELTNKGKGMNKLQEIDNCFLNLFLKKHHNSFWIDCVYEKIIHPLVFKFIFPTVFFNDGFIARDLSVLNRHVDYQLVNIVDFARLLNLYKKIGETRVFTTTVLSFDAIVDKLDQAISFVENNKLLLEYVISNDLQKAWYAEMYYTMSNINLKYKEKAQSLYSDQLYCSESPFYKLEFLDEKK</sequence>
<dbReference type="STRING" id="295405.BF1438"/>
<dbReference type="AlphaFoldDB" id="Q64WD7"/>
<dbReference type="HOGENOM" id="CLU_574476_0_0_10"/>
<protein>
    <submittedName>
        <fullName evidence="1">Uncharacterized protein</fullName>
    </submittedName>
</protein>
<organism evidence="1 2">
    <name type="scientific">Bacteroides fragilis (strain YCH46)</name>
    <dbReference type="NCBI Taxonomy" id="295405"/>
    <lineage>
        <taxon>Bacteria</taxon>
        <taxon>Pseudomonadati</taxon>
        <taxon>Bacteroidota</taxon>
        <taxon>Bacteroidia</taxon>
        <taxon>Bacteroidales</taxon>
        <taxon>Bacteroidaceae</taxon>
        <taxon>Bacteroides</taxon>
    </lineage>
</organism>
<proteinExistence type="predicted"/>
<evidence type="ECO:0000313" key="1">
    <source>
        <dbReference type="EMBL" id="BAD48189.1"/>
    </source>
</evidence>
<dbReference type="EMBL" id="AP006841">
    <property type="protein sequence ID" value="BAD48189.1"/>
    <property type="molecule type" value="Genomic_DNA"/>
</dbReference>
<dbReference type="Proteomes" id="UP000002197">
    <property type="component" value="Chromosome"/>
</dbReference>
<name>Q64WD7_BACFR</name>
<dbReference type="PATRIC" id="fig|295405.11.peg.1403"/>